<dbReference type="Proteomes" id="UP000663828">
    <property type="component" value="Unassembled WGS sequence"/>
</dbReference>
<dbReference type="PANTHER" id="PTHR12790">
    <property type="entry name" value="TRANSCRIPTION INITIATION FACTOR IA RRN3"/>
    <property type="match status" value="1"/>
</dbReference>
<dbReference type="SUPFAM" id="SSF48371">
    <property type="entry name" value="ARM repeat"/>
    <property type="match status" value="1"/>
</dbReference>
<dbReference type="InterPro" id="IPR016024">
    <property type="entry name" value="ARM-type_fold"/>
</dbReference>
<name>A0A814ULT1_ADIRI</name>
<dbReference type="InterPro" id="IPR007991">
    <property type="entry name" value="RNA_pol_I_trans_ini_fac_RRN3"/>
</dbReference>
<proteinExistence type="inferred from homology"/>
<dbReference type="GO" id="GO:0001042">
    <property type="term" value="F:RNA polymerase I core binding"/>
    <property type="evidence" value="ECO:0007669"/>
    <property type="project" value="TreeGrafter"/>
</dbReference>
<sequence>MSHHRALDYDYPKIRFFIQEQEMIEYVLIDQIQEAFDQFNRGQKYLYSTLTTTIKDNQTNDEYLIRLFNELHDHVDLFEQMNEQFLDFLQFQIDWTKQSKAVLDAFSHFQITVISSNIKHAERYLSFLFTLFTVPENSIHDFAHDTLQRLMFTVPLASTLLCPIAERYFPFMTKDKHIQVLYVENLLRSLNYLPIERLKFFEIILTKLLRMDVHASRQDILRTEERHVENEMVFTLEQSDDRMKHEQADKLDWLMFILFEYITKVSHKDGKFQYKQTELLLKDFLNIFNKFLSPTHDSSHVQFLIFYICSFHRDFSDEFMNNCWKTFVSPSISMTFRQAAIYYLCSFIARANYIKIKSVLTLTQSMVDWLHMYMSTTETDTCRTNPKRHIPFYAICQAVLYIFIYRHQEIARLSNGIERVFQWRLNHVISSKLNPLKFCLPAITLQFAQLARNYQIAFCYSIIETNRRYSLPEMFSFDNYSSIVPSQILHAYFPFDPYVLKRSSIFIRPIYNEYQDESEDFNRADTNENENILQSLMMSTTPSSLHSIDGV</sequence>
<dbReference type="PANTHER" id="PTHR12790:SF0">
    <property type="entry name" value="RNA POLYMERASE I-SPECIFIC TRANSCRIPTION INITIATION FACTOR RRN3-RELATED"/>
    <property type="match status" value="1"/>
</dbReference>
<dbReference type="AlphaFoldDB" id="A0A814ULT1"/>
<comment type="similarity">
    <text evidence="1">Belongs to the RRN3 family.</text>
</comment>
<keyword evidence="3" id="KW-1185">Reference proteome</keyword>
<dbReference type="EMBL" id="CAJNOR010001639">
    <property type="protein sequence ID" value="CAF1176546.1"/>
    <property type="molecule type" value="Genomic_DNA"/>
</dbReference>
<evidence type="ECO:0000313" key="2">
    <source>
        <dbReference type="EMBL" id="CAF1176546.1"/>
    </source>
</evidence>
<evidence type="ECO:0000256" key="1">
    <source>
        <dbReference type="ARBA" id="ARBA00010098"/>
    </source>
</evidence>
<comment type="caution">
    <text evidence="2">The sequence shown here is derived from an EMBL/GenBank/DDBJ whole genome shotgun (WGS) entry which is preliminary data.</text>
</comment>
<organism evidence="2 3">
    <name type="scientific">Adineta ricciae</name>
    <name type="common">Rotifer</name>
    <dbReference type="NCBI Taxonomy" id="249248"/>
    <lineage>
        <taxon>Eukaryota</taxon>
        <taxon>Metazoa</taxon>
        <taxon>Spiralia</taxon>
        <taxon>Gnathifera</taxon>
        <taxon>Rotifera</taxon>
        <taxon>Eurotatoria</taxon>
        <taxon>Bdelloidea</taxon>
        <taxon>Adinetida</taxon>
        <taxon>Adinetidae</taxon>
        <taxon>Adineta</taxon>
    </lineage>
</organism>
<protein>
    <recommendedName>
        <fullName evidence="4">RNA polymerase I-specific transcription initiation factor RRN3</fullName>
    </recommendedName>
</protein>
<accession>A0A814ULT1</accession>
<dbReference type="Pfam" id="PF05327">
    <property type="entry name" value="RRN3"/>
    <property type="match status" value="1"/>
</dbReference>
<dbReference type="GO" id="GO:0001181">
    <property type="term" value="F:RNA polymerase I general transcription initiation factor activity"/>
    <property type="evidence" value="ECO:0007669"/>
    <property type="project" value="InterPro"/>
</dbReference>
<dbReference type="GO" id="GO:0005634">
    <property type="term" value="C:nucleus"/>
    <property type="evidence" value="ECO:0007669"/>
    <property type="project" value="TreeGrafter"/>
</dbReference>
<dbReference type="GO" id="GO:0006361">
    <property type="term" value="P:transcription initiation at RNA polymerase I promoter"/>
    <property type="evidence" value="ECO:0007669"/>
    <property type="project" value="InterPro"/>
</dbReference>
<evidence type="ECO:0008006" key="4">
    <source>
        <dbReference type="Google" id="ProtNLM"/>
    </source>
</evidence>
<reference evidence="2" key="1">
    <citation type="submission" date="2021-02" db="EMBL/GenBank/DDBJ databases">
        <authorList>
            <person name="Nowell W R."/>
        </authorList>
    </citation>
    <scope>NUCLEOTIDE SEQUENCE</scope>
</reference>
<gene>
    <name evidence="2" type="ORF">XAT740_LOCUS22335</name>
</gene>
<evidence type="ECO:0000313" key="3">
    <source>
        <dbReference type="Proteomes" id="UP000663828"/>
    </source>
</evidence>